<sequence>MVNAFMGASDELNILLRRRIHSTKCEINKSQKIKVEK</sequence>
<organism evidence="1 2">
    <name type="scientific">SAR86 cluster bacterium SAR86E</name>
    <dbReference type="NCBI Taxonomy" id="1208365"/>
    <lineage>
        <taxon>Bacteria</taxon>
        <taxon>Pseudomonadati</taxon>
        <taxon>Pseudomonadota</taxon>
        <taxon>Gammaproteobacteria</taxon>
        <taxon>SAR86 cluster</taxon>
    </lineage>
</organism>
<dbReference type="EMBL" id="AMWX01000008">
    <property type="protein sequence ID" value="EKO36392.1"/>
    <property type="molecule type" value="Genomic_DNA"/>
</dbReference>
<evidence type="ECO:0000313" key="1">
    <source>
        <dbReference type="EMBL" id="EKO36392.1"/>
    </source>
</evidence>
<gene>
    <name evidence="1" type="ORF">B273_1378</name>
</gene>
<accession>K6FCJ7</accession>
<dbReference type="AlphaFoldDB" id="K6FCJ7"/>
<reference evidence="1" key="1">
    <citation type="submission" date="2012-09" db="EMBL/GenBank/DDBJ databases">
        <authorList>
            <person name="Dupont C.L."/>
            <person name="Rusch D.B."/>
            <person name="Lombardo M.-J."/>
            <person name="Novotny M."/>
            <person name="Yee-Greenbaum J."/>
            <person name="Laskin R."/>
        </authorList>
    </citation>
    <scope>NUCLEOTIDE SEQUENCE [LARGE SCALE GENOMIC DNA]</scope>
    <source>
        <strain evidence="1">SAR86E</strain>
    </source>
</reference>
<keyword evidence="2" id="KW-1185">Reference proteome</keyword>
<dbReference type="Proteomes" id="UP000010310">
    <property type="component" value="Unassembled WGS sequence"/>
</dbReference>
<evidence type="ECO:0000313" key="2">
    <source>
        <dbReference type="Proteomes" id="UP000010310"/>
    </source>
</evidence>
<protein>
    <submittedName>
        <fullName evidence="1">Uncharacterized protein</fullName>
    </submittedName>
</protein>
<proteinExistence type="predicted"/>
<name>K6FCJ7_9GAMM</name>
<comment type="caution">
    <text evidence="1">The sequence shown here is derived from an EMBL/GenBank/DDBJ whole genome shotgun (WGS) entry which is preliminary data.</text>
</comment>